<dbReference type="EMBL" id="DAKRPA010000271">
    <property type="protein sequence ID" value="DAZ94071.1"/>
    <property type="molecule type" value="Genomic_DNA"/>
</dbReference>
<proteinExistence type="predicted"/>
<keyword evidence="2" id="KW-1185">Reference proteome</keyword>
<dbReference type="Proteomes" id="UP001146120">
    <property type="component" value="Unassembled WGS sequence"/>
</dbReference>
<protein>
    <recommendedName>
        <fullName evidence="3">Crinkler (CRN) family protein</fullName>
    </recommendedName>
</protein>
<comment type="caution">
    <text evidence="1">The sequence shown here is derived from an EMBL/GenBank/DDBJ whole genome shotgun (WGS) entry which is preliminary data.</text>
</comment>
<reference evidence="1" key="2">
    <citation type="journal article" date="2023" name="Microbiol Resour">
        <title>Decontamination and Annotation of the Draft Genome Sequence of the Oomycete Lagenidium giganteum ARSEF 373.</title>
        <authorList>
            <person name="Morgan W.R."/>
            <person name="Tartar A."/>
        </authorList>
    </citation>
    <scope>NUCLEOTIDE SEQUENCE</scope>
    <source>
        <strain evidence="1">ARSEF 373</strain>
    </source>
</reference>
<organism evidence="1 2">
    <name type="scientific">Lagenidium giganteum</name>
    <dbReference type="NCBI Taxonomy" id="4803"/>
    <lineage>
        <taxon>Eukaryota</taxon>
        <taxon>Sar</taxon>
        <taxon>Stramenopiles</taxon>
        <taxon>Oomycota</taxon>
        <taxon>Peronosporomycetes</taxon>
        <taxon>Pythiales</taxon>
        <taxon>Pythiaceae</taxon>
    </lineage>
</organism>
<accession>A0AAV2YKM3</accession>
<reference evidence="1" key="1">
    <citation type="submission" date="2022-11" db="EMBL/GenBank/DDBJ databases">
        <authorList>
            <person name="Morgan W.R."/>
            <person name="Tartar A."/>
        </authorList>
    </citation>
    <scope>NUCLEOTIDE SEQUENCE</scope>
    <source>
        <strain evidence="1">ARSEF 373</strain>
    </source>
</reference>
<dbReference type="AlphaFoldDB" id="A0AAV2YKM3"/>
<sequence>MGKSQLAFALGGRRPWYYWLATSVGSGSQCLYRNFTSISDAFSQVVEKDTPKKKAKERVIDKMKAEKKVLPFFVLDEMSPNENIESGGMNTAAFQRNVFRACGLVVIIMGTDSKITIFLEQVKGSYVLNTFEDQQTWLKLVAKYPVVQDIVTHSRARFARYFMERVVESVVEHSKFELCRLLDEACAHVSLRTHEGKAVLNSKKGKYAQLMAISHSNAVVCGEDGMHLHFANLIDDEVKDIFAWKEALAMNAGLWEPKCCFPPINKDVLLYLAILVGKPFQATTITKARSITQLSGYLRKRKCFLCTRTPTLFLATTSRLRTWSLMQYSLHHEEMKDMQKTSQMCQRGPFHFWLHPTRSGRHSLSTPIEMVADLAIWFELATRKDVMFTYKMWRWRWKTRFSCVSASTGTRMWICLR</sequence>
<evidence type="ECO:0000313" key="2">
    <source>
        <dbReference type="Proteomes" id="UP001146120"/>
    </source>
</evidence>
<name>A0AAV2YKM3_9STRA</name>
<evidence type="ECO:0000313" key="1">
    <source>
        <dbReference type="EMBL" id="DAZ94071.1"/>
    </source>
</evidence>
<evidence type="ECO:0008006" key="3">
    <source>
        <dbReference type="Google" id="ProtNLM"/>
    </source>
</evidence>
<gene>
    <name evidence="1" type="ORF">N0F65_006658</name>
</gene>